<protein>
    <submittedName>
        <fullName evidence="2">Uncharacterized protein</fullName>
    </submittedName>
</protein>
<dbReference type="Proteomes" id="UP001595690">
    <property type="component" value="Unassembled WGS sequence"/>
</dbReference>
<evidence type="ECO:0000256" key="1">
    <source>
        <dbReference type="SAM" id="MobiDB-lite"/>
    </source>
</evidence>
<organism evidence="2 3">
    <name type="scientific">Lentzea rhizosphaerae</name>
    <dbReference type="NCBI Taxonomy" id="2041025"/>
    <lineage>
        <taxon>Bacteria</taxon>
        <taxon>Bacillati</taxon>
        <taxon>Actinomycetota</taxon>
        <taxon>Actinomycetes</taxon>
        <taxon>Pseudonocardiales</taxon>
        <taxon>Pseudonocardiaceae</taxon>
        <taxon>Lentzea</taxon>
    </lineage>
</organism>
<feature type="region of interest" description="Disordered" evidence="1">
    <location>
        <begin position="1"/>
        <end position="20"/>
    </location>
</feature>
<name>A0ABV8C1A9_9PSEU</name>
<evidence type="ECO:0000313" key="2">
    <source>
        <dbReference type="EMBL" id="MFC3895789.1"/>
    </source>
</evidence>
<reference evidence="3" key="1">
    <citation type="journal article" date="2019" name="Int. J. Syst. Evol. Microbiol.">
        <title>The Global Catalogue of Microorganisms (GCM) 10K type strain sequencing project: providing services to taxonomists for standard genome sequencing and annotation.</title>
        <authorList>
            <consortium name="The Broad Institute Genomics Platform"/>
            <consortium name="The Broad Institute Genome Sequencing Center for Infectious Disease"/>
            <person name="Wu L."/>
            <person name="Ma J."/>
        </authorList>
    </citation>
    <scope>NUCLEOTIDE SEQUENCE [LARGE SCALE GENOMIC DNA]</scope>
    <source>
        <strain evidence="3">CGMCC 4.7405</strain>
    </source>
</reference>
<accession>A0ABV8C1A9</accession>
<comment type="caution">
    <text evidence="2">The sequence shown here is derived from an EMBL/GenBank/DDBJ whole genome shotgun (WGS) entry which is preliminary data.</text>
</comment>
<dbReference type="EMBL" id="JBHRZI010000027">
    <property type="protein sequence ID" value="MFC3895789.1"/>
    <property type="molecule type" value="Genomic_DNA"/>
</dbReference>
<gene>
    <name evidence="2" type="ORF">ACFOWZ_30290</name>
</gene>
<dbReference type="RefSeq" id="WP_382377320.1">
    <property type="nucleotide sequence ID" value="NZ_JBHRZI010000027.1"/>
</dbReference>
<sequence length="91" mass="9740">MSNQASTNSNAPVTDAGSCTWSRLRRASQPVTTSIVASAMSKTTQEIVYWRSDVVRNAPQRTLVSGQRSGTFKKSLNSTPAQISVIAPAAR</sequence>
<evidence type="ECO:0000313" key="3">
    <source>
        <dbReference type="Proteomes" id="UP001595690"/>
    </source>
</evidence>
<proteinExistence type="predicted"/>
<keyword evidence="3" id="KW-1185">Reference proteome</keyword>